<dbReference type="Proteomes" id="UP000265520">
    <property type="component" value="Unassembled WGS sequence"/>
</dbReference>
<protein>
    <submittedName>
        <fullName evidence="2">Uncharacterized protein</fullName>
    </submittedName>
</protein>
<comment type="caution">
    <text evidence="2">The sequence shown here is derived from an EMBL/GenBank/DDBJ whole genome shotgun (WGS) entry which is preliminary data.</text>
</comment>
<name>A0A392TCI2_9FABA</name>
<evidence type="ECO:0000313" key="2">
    <source>
        <dbReference type="EMBL" id="MCI58863.1"/>
    </source>
</evidence>
<proteinExistence type="predicted"/>
<feature type="region of interest" description="Disordered" evidence="1">
    <location>
        <begin position="1"/>
        <end position="26"/>
    </location>
</feature>
<dbReference type="EMBL" id="LXQA010552977">
    <property type="protein sequence ID" value="MCI58863.1"/>
    <property type="molecule type" value="Genomic_DNA"/>
</dbReference>
<keyword evidence="3" id="KW-1185">Reference proteome</keyword>
<organism evidence="2 3">
    <name type="scientific">Trifolium medium</name>
    <dbReference type="NCBI Taxonomy" id="97028"/>
    <lineage>
        <taxon>Eukaryota</taxon>
        <taxon>Viridiplantae</taxon>
        <taxon>Streptophyta</taxon>
        <taxon>Embryophyta</taxon>
        <taxon>Tracheophyta</taxon>
        <taxon>Spermatophyta</taxon>
        <taxon>Magnoliopsida</taxon>
        <taxon>eudicotyledons</taxon>
        <taxon>Gunneridae</taxon>
        <taxon>Pentapetalae</taxon>
        <taxon>rosids</taxon>
        <taxon>fabids</taxon>
        <taxon>Fabales</taxon>
        <taxon>Fabaceae</taxon>
        <taxon>Papilionoideae</taxon>
        <taxon>50 kb inversion clade</taxon>
        <taxon>NPAAA clade</taxon>
        <taxon>Hologalegina</taxon>
        <taxon>IRL clade</taxon>
        <taxon>Trifolieae</taxon>
        <taxon>Trifolium</taxon>
    </lineage>
</organism>
<evidence type="ECO:0000256" key="1">
    <source>
        <dbReference type="SAM" id="MobiDB-lite"/>
    </source>
</evidence>
<reference evidence="2 3" key="1">
    <citation type="journal article" date="2018" name="Front. Plant Sci.">
        <title>Red Clover (Trifolium pratense) and Zigzag Clover (T. medium) - A Picture of Genomic Similarities and Differences.</title>
        <authorList>
            <person name="Dluhosova J."/>
            <person name="Istvanek J."/>
            <person name="Nedelnik J."/>
            <person name="Repkova J."/>
        </authorList>
    </citation>
    <scope>NUCLEOTIDE SEQUENCE [LARGE SCALE GENOMIC DNA]</scope>
    <source>
        <strain evidence="3">cv. 10/8</strain>
        <tissue evidence="2">Leaf</tissue>
    </source>
</reference>
<accession>A0A392TCI2</accession>
<evidence type="ECO:0000313" key="3">
    <source>
        <dbReference type="Proteomes" id="UP000265520"/>
    </source>
</evidence>
<dbReference type="AlphaFoldDB" id="A0A392TCI2"/>
<sequence length="44" mass="4911">MAPFLRSPEVTWRGGGEEVASRRQSSPVRTFLPDLLSLPAARRD</sequence>